<dbReference type="Proteomes" id="UP000054304">
    <property type="component" value="Unassembled WGS sequence"/>
</dbReference>
<evidence type="ECO:0000313" key="9">
    <source>
        <dbReference type="Proteomes" id="UP000054304"/>
    </source>
</evidence>
<dbReference type="AlphaFoldDB" id="A0A0C7MUG6"/>
<evidence type="ECO:0000259" key="7">
    <source>
        <dbReference type="Pfam" id="PF09759"/>
    </source>
</evidence>
<reference evidence="8 9" key="1">
    <citation type="submission" date="2014-12" db="EMBL/GenBank/DDBJ databases">
        <authorList>
            <person name="Neuveglise Cecile"/>
        </authorList>
    </citation>
    <scope>NUCLEOTIDE SEQUENCE [LARGE SCALE GENOMIC DNA]</scope>
    <source>
        <strain evidence="8 9">CBS 12615</strain>
    </source>
</reference>
<sequence length="526" mass="59974">MSVDEIHTLRNVSSLLCSSAVQKEPFEAVIPSLSSIVLKSSHDSKYREFLAQNKEVWHMIVECARLKEYDNDFGGNQELRFWYLRTFRGLVILARNLSASNNEIPQEAMLLDHFVKDFNLLSRSSQYDDMEVSLFKVVAEFSCNVTTKSVIFDKTCMKDIAQFLCYSIEQVDRDDLVLPHTMLLRNLVGNSDFVYYFLKTQQASTILYDFMLQTVCQGHTEIPQVISGDQIAEKELSVLGGLVISVFRTICSHESFAPYLALVEESDEEKFLDFMKLLRLIITSSQTWDNFQLTGIMAWCFPLLEKVASDVKEYFKNNHENQERATLLHDKLIIILDMLTTLAQYEHVRKFMDFYRGLEVLVELLHLFQAKLLRLNILRLTSQNSTSLKVSNSNGVQISDSAVIASRFDSATGKIKATNFPECKLLIVEILCFLAYNNREVQDKMRELQGLEAVLSNCVIDDNDPFIKERSIMCIKMLLQDNAENQKIVAQLESKSPVNDDVLSSAGYEVNVGKDGKIQIASTAKP</sequence>
<dbReference type="GeneID" id="34684546"/>
<dbReference type="InterPro" id="IPR019156">
    <property type="entry name" value="Ataxin-10_domain"/>
</dbReference>
<evidence type="ECO:0000256" key="1">
    <source>
        <dbReference type="ARBA" id="ARBA00008384"/>
    </source>
</evidence>
<evidence type="ECO:0000313" key="8">
    <source>
        <dbReference type="EMBL" id="CEP61131.1"/>
    </source>
</evidence>
<gene>
    <name evidence="8" type="ORF">LALA0_S02e07426g</name>
</gene>
<dbReference type="Pfam" id="PF09759">
    <property type="entry name" value="Atx10homo_assoc"/>
    <property type="match status" value="1"/>
</dbReference>
<dbReference type="InterPro" id="IPR011989">
    <property type="entry name" value="ARM-like"/>
</dbReference>
<accession>A0A0C7MUG6</accession>
<dbReference type="HOGENOM" id="CLU_043683_0_0_1"/>
<comment type="function">
    <text evidence="4">May play a role in the regulation of cytokinesis.</text>
</comment>
<dbReference type="SUPFAM" id="SSF48371">
    <property type="entry name" value="ARM repeat"/>
    <property type="match status" value="1"/>
</dbReference>
<dbReference type="PANTHER" id="PTHR13255:SF0">
    <property type="entry name" value="ATAXIN-10"/>
    <property type="match status" value="1"/>
</dbReference>
<dbReference type="PANTHER" id="PTHR13255">
    <property type="entry name" value="ATAXIN-10"/>
    <property type="match status" value="1"/>
</dbReference>
<dbReference type="InterPro" id="IPR016024">
    <property type="entry name" value="ARM-type_fold"/>
</dbReference>
<dbReference type="Gene3D" id="1.25.10.10">
    <property type="entry name" value="Leucine-rich Repeat Variant"/>
    <property type="match status" value="1"/>
</dbReference>
<evidence type="ECO:0000256" key="2">
    <source>
        <dbReference type="ARBA" id="ARBA00022618"/>
    </source>
</evidence>
<evidence type="ECO:0000256" key="6">
    <source>
        <dbReference type="ARBA" id="ARBA00044805"/>
    </source>
</evidence>
<proteinExistence type="inferred from homology"/>
<protein>
    <recommendedName>
        <fullName evidence="5">Ataxin-10 homolog</fullName>
    </recommendedName>
    <alternativeName>
        <fullName evidence="6">Copper transport protein 86</fullName>
    </alternativeName>
</protein>
<dbReference type="GO" id="GO:0005829">
    <property type="term" value="C:cytosol"/>
    <property type="evidence" value="ECO:0007669"/>
    <property type="project" value="TreeGrafter"/>
</dbReference>
<dbReference type="OrthoDB" id="379794at2759"/>
<keyword evidence="3" id="KW-0131">Cell cycle</keyword>
<keyword evidence="9" id="KW-1185">Reference proteome</keyword>
<feature type="domain" description="Ataxin-10" evidence="7">
    <location>
        <begin position="423"/>
        <end position="520"/>
    </location>
</feature>
<evidence type="ECO:0000256" key="5">
    <source>
        <dbReference type="ARBA" id="ARBA00044801"/>
    </source>
</evidence>
<dbReference type="InterPro" id="IPR051374">
    <property type="entry name" value="Ataxin-10/CTR86_families"/>
</dbReference>
<dbReference type="RefSeq" id="XP_022627367.1">
    <property type="nucleotide sequence ID" value="XM_022773886.1"/>
</dbReference>
<dbReference type="GO" id="GO:0051301">
    <property type="term" value="P:cell division"/>
    <property type="evidence" value="ECO:0007669"/>
    <property type="project" value="UniProtKB-KW"/>
</dbReference>
<keyword evidence="2" id="KW-0132">Cell division</keyword>
<comment type="similarity">
    <text evidence="1">Belongs to the ataxin-10 family.</text>
</comment>
<evidence type="ECO:0000256" key="4">
    <source>
        <dbReference type="ARBA" id="ARBA00044746"/>
    </source>
</evidence>
<name>A0A0C7MUG6_9SACH</name>
<dbReference type="EMBL" id="LN736361">
    <property type="protein sequence ID" value="CEP61131.1"/>
    <property type="molecule type" value="Genomic_DNA"/>
</dbReference>
<evidence type="ECO:0000256" key="3">
    <source>
        <dbReference type="ARBA" id="ARBA00023306"/>
    </source>
</evidence>
<organism evidence="8 9">
    <name type="scientific">Lachancea lanzarotensis</name>
    <dbReference type="NCBI Taxonomy" id="1245769"/>
    <lineage>
        <taxon>Eukaryota</taxon>
        <taxon>Fungi</taxon>
        <taxon>Dikarya</taxon>
        <taxon>Ascomycota</taxon>
        <taxon>Saccharomycotina</taxon>
        <taxon>Saccharomycetes</taxon>
        <taxon>Saccharomycetales</taxon>
        <taxon>Saccharomycetaceae</taxon>
        <taxon>Lachancea</taxon>
    </lineage>
</organism>